<accession>A0A7J6MKT8</accession>
<dbReference type="EMBL" id="JAAPAO010000127">
    <property type="protein sequence ID" value="KAF4671820.1"/>
    <property type="molecule type" value="Genomic_DNA"/>
</dbReference>
<dbReference type="Proteomes" id="UP000591131">
    <property type="component" value="Unassembled WGS sequence"/>
</dbReference>
<gene>
    <name evidence="2" type="ORF">FOL47_001193</name>
</gene>
<feature type="region of interest" description="Disordered" evidence="1">
    <location>
        <begin position="178"/>
        <end position="241"/>
    </location>
</feature>
<protein>
    <submittedName>
        <fullName evidence="2">Uncharacterized protein</fullName>
    </submittedName>
</protein>
<evidence type="ECO:0000256" key="1">
    <source>
        <dbReference type="SAM" id="MobiDB-lite"/>
    </source>
</evidence>
<dbReference type="OrthoDB" id="429907at2759"/>
<evidence type="ECO:0000313" key="3">
    <source>
        <dbReference type="Proteomes" id="UP000591131"/>
    </source>
</evidence>
<evidence type="ECO:0000313" key="2">
    <source>
        <dbReference type="EMBL" id="KAF4671820.1"/>
    </source>
</evidence>
<name>A0A7J6MKT8_PERCH</name>
<proteinExistence type="predicted"/>
<comment type="caution">
    <text evidence="2">The sequence shown here is derived from an EMBL/GenBank/DDBJ whole genome shotgun (WGS) entry which is preliminary data.</text>
</comment>
<dbReference type="AlphaFoldDB" id="A0A7J6MKT8"/>
<sequence length="263" mass="30545">MPGIICSVNYLSKELDAFISEYNLSANFNELLRYSYPSHICHKLLRDCRYLPTHKPSEETVEEFLTEELQRRSYPTSRAVLRSGSILQWLLSTPVKSRFHILSDLSLGHIEMLIDEFCHEGTVDRSEYDRLRYENAYDAVAHEIYLAIRGSAVWSSTTVPTPSSGYRETFRYSRGSTGYRNAELKPRNQTRSPRPRCHDSGKGFNSRSMNHPYRQRMLSTAEAAEPTWRDTSATRVKSETPERTSNLPWWQLISHRLDGSEWK</sequence>
<organism evidence="2 3">
    <name type="scientific">Perkinsus chesapeaki</name>
    <name type="common">Clam parasite</name>
    <name type="synonym">Perkinsus andrewsi</name>
    <dbReference type="NCBI Taxonomy" id="330153"/>
    <lineage>
        <taxon>Eukaryota</taxon>
        <taxon>Sar</taxon>
        <taxon>Alveolata</taxon>
        <taxon>Perkinsozoa</taxon>
        <taxon>Perkinsea</taxon>
        <taxon>Perkinsida</taxon>
        <taxon>Perkinsidae</taxon>
        <taxon>Perkinsus</taxon>
    </lineage>
</organism>
<keyword evidence="3" id="KW-1185">Reference proteome</keyword>
<reference evidence="2 3" key="1">
    <citation type="submission" date="2020-04" db="EMBL/GenBank/DDBJ databases">
        <title>Perkinsus chesapeaki whole genome sequence.</title>
        <authorList>
            <person name="Bogema D.R."/>
        </authorList>
    </citation>
    <scope>NUCLEOTIDE SEQUENCE [LARGE SCALE GENOMIC DNA]</scope>
    <source>
        <strain evidence="2">ATCC PRA-425</strain>
    </source>
</reference>